<evidence type="ECO:0000313" key="5">
    <source>
        <dbReference type="EMBL" id="BAP39787.1"/>
    </source>
</evidence>
<evidence type="ECO:0000256" key="2">
    <source>
        <dbReference type="ARBA" id="ARBA00022898"/>
    </source>
</evidence>
<dbReference type="GO" id="GO:0008784">
    <property type="term" value="F:alanine racemase activity"/>
    <property type="evidence" value="ECO:0007669"/>
    <property type="project" value="TreeGrafter"/>
</dbReference>
<comment type="cofactor">
    <cofactor evidence="1">
        <name>pyridoxal 5'-phosphate</name>
        <dbReference type="ChEBI" id="CHEBI:597326"/>
    </cofactor>
</comment>
<gene>
    <name evidence="5" type="primary">alr</name>
    <name evidence="5" type="ORF">MCAN360_0767</name>
</gene>
<dbReference type="Pfam" id="PF01168">
    <property type="entry name" value="Ala_racemase_N"/>
    <property type="match status" value="1"/>
</dbReference>
<evidence type="ECO:0000313" key="6">
    <source>
        <dbReference type="Proteomes" id="UP000031641"/>
    </source>
</evidence>
<dbReference type="PANTHER" id="PTHR30511">
    <property type="entry name" value="ALANINE RACEMASE"/>
    <property type="match status" value="1"/>
</dbReference>
<evidence type="ECO:0000256" key="1">
    <source>
        <dbReference type="ARBA" id="ARBA00001933"/>
    </source>
</evidence>
<dbReference type="RefSeq" id="WP_045434287.1">
    <property type="nucleotide sequence ID" value="NZ_AP014631.1"/>
</dbReference>
<dbReference type="KEGG" id="mcan:MCAN360_0767"/>
<dbReference type="AlphaFoldDB" id="A0A077L6Y5"/>
<protein>
    <submittedName>
        <fullName evidence="5">Alanine racemase-like protein</fullName>
    </submittedName>
</protein>
<keyword evidence="3" id="KW-0413">Isomerase</keyword>
<dbReference type="InterPro" id="IPR000821">
    <property type="entry name" value="Ala_racemase"/>
</dbReference>
<dbReference type="GO" id="GO:0030170">
    <property type="term" value="F:pyridoxal phosphate binding"/>
    <property type="evidence" value="ECO:0007669"/>
    <property type="project" value="TreeGrafter"/>
</dbReference>
<evidence type="ECO:0000256" key="3">
    <source>
        <dbReference type="ARBA" id="ARBA00023235"/>
    </source>
</evidence>
<keyword evidence="6" id="KW-1185">Reference proteome</keyword>
<dbReference type="SUPFAM" id="SSF51419">
    <property type="entry name" value="PLP-binding barrel"/>
    <property type="match status" value="1"/>
</dbReference>
<dbReference type="EMBL" id="AP014631">
    <property type="protein sequence ID" value="BAP39787.1"/>
    <property type="molecule type" value="Genomic_DNA"/>
</dbReference>
<dbReference type="Gene3D" id="3.20.20.10">
    <property type="entry name" value="Alanine racemase"/>
    <property type="match status" value="1"/>
</dbReference>
<dbReference type="Proteomes" id="UP000031641">
    <property type="component" value="Chromosome"/>
</dbReference>
<dbReference type="InterPro" id="IPR029066">
    <property type="entry name" value="PLP-binding_barrel"/>
</dbReference>
<dbReference type="CDD" id="cd06815">
    <property type="entry name" value="PLPDE_III_AR_like_1"/>
    <property type="match status" value="1"/>
</dbReference>
<dbReference type="HOGENOM" id="CLU_067103_0_0_14"/>
<dbReference type="PANTHER" id="PTHR30511:SF3">
    <property type="entry name" value="LYSINE RACEMASE"/>
    <property type="match status" value="1"/>
</dbReference>
<accession>A0A077L6Y5</accession>
<reference evidence="6" key="1">
    <citation type="journal article" date="2014" name="Genome Announc.">
        <title>Complete Genome Sequence of Mycoplasma canadense Strain HAZ 360_1 from Bovine Mastitic Milk in Japan.</title>
        <authorList>
            <person name="Hata E."/>
        </authorList>
    </citation>
    <scope>NUCLEOTIDE SEQUENCE [LARGE SCALE GENOMIC DNA]</scope>
    <source>
        <strain evidence="6">HAZ360_1</strain>
    </source>
</reference>
<dbReference type="OrthoDB" id="504078at2"/>
<organism evidence="5 6">
    <name type="scientific">Metamycoplasma canadense</name>
    <dbReference type="NCBI Taxonomy" id="29554"/>
    <lineage>
        <taxon>Bacteria</taxon>
        <taxon>Bacillati</taxon>
        <taxon>Mycoplasmatota</taxon>
        <taxon>Mycoplasmoidales</taxon>
        <taxon>Metamycoplasmataceae</taxon>
        <taxon>Metamycoplasma</taxon>
    </lineage>
</organism>
<dbReference type="InterPro" id="IPR001608">
    <property type="entry name" value="Ala_racemase_N"/>
</dbReference>
<name>A0A077L6Y5_9BACT</name>
<keyword evidence="2" id="KW-0663">Pyridoxal phosphate</keyword>
<dbReference type="GO" id="GO:0005829">
    <property type="term" value="C:cytosol"/>
    <property type="evidence" value="ECO:0007669"/>
    <property type="project" value="TreeGrafter"/>
</dbReference>
<feature type="domain" description="Alanine racemase N-terminal" evidence="4">
    <location>
        <begin position="8"/>
        <end position="225"/>
    </location>
</feature>
<evidence type="ECO:0000259" key="4">
    <source>
        <dbReference type="Pfam" id="PF01168"/>
    </source>
</evidence>
<dbReference type="STRING" id="29554.MCAN360_0767"/>
<sequence length="355" mass="40565">MSFPKIIINETKFKNNVKKAIEICAKNNIEVLAVTKGFCGNRRMAELYYEAGIKCFGDSRLENFEIYKDVPGHKQLLRIPMISEIPRMLELCHSSLNGDIEVIRKISDYVINKNLKPHEIILMVDLGDRREGCLPEETLDIAKEISKLRGVKLIGLGCNFGCYGARIPSDESMSLLVKLQHEIENNLNIKLIHMSGGNSLNLHLVWENRMPKEINFLRMGFAMIFGTEDMYRKTIPGMYRDVFRCEAEVIEVDYKSSMPLGLCGIDAFGHVPYFEDIGDIKRLILGIGKLDTMFDAMIPYDKNLKILGGSSDHLIINAQDSKNEYKVGDIIKFNLDWGSLLYLFNSKYVEKEFEK</sequence>
<proteinExistence type="predicted"/>